<dbReference type="InterPro" id="IPR007833">
    <property type="entry name" value="Capsule_polysaccharide_synth"/>
</dbReference>
<evidence type="ECO:0000313" key="1">
    <source>
        <dbReference type="EMBL" id="MCR2745912.1"/>
    </source>
</evidence>
<organism evidence="1 2">
    <name type="scientific">Limnobacter parvus</name>
    <dbReference type="NCBI Taxonomy" id="2939690"/>
    <lineage>
        <taxon>Bacteria</taxon>
        <taxon>Pseudomonadati</taxon>
        <taxon>Pseudomonadota</taxon>
        <taxon>Betaproteobacteria</taxon>
        <taxon>Burkholderiales</taxon>
        <taxon>Burkholderiaceae</taxon>
        <taxon>Limnobacter</taxon>
    </lineage>
</organism>
<sequence length="441" mass="49468">MNNVLYPLTYLGLCPFMIVLARALQTQEACQPTFLAATPAEAAFAMNNLPVESLVIGLAGNSSHGVDVLDADEEYQSVYGFMKAKYGGSHPVWRQRVNAIYRLVERTVIERKITMMILWNGNDCMGKVCQILAAKYDLKTVYLENGYFPNTLQIDPQGVNAEASIVNVPAREWLHGSSLAQPLAVVQKKNAPIAPTTTVPLSFVQRMKLKLSAKLLPGFYDRYPELRDQKVKKQVQTPLELSSTLRVLNKKKPFALVVLQVHDDTQILLNSKLFNNPKDFLVHCYESVRNVYGPRYDIVVKLHPVDMDRICYADMAATMHGVSWIGSEPVQPLLDECAFVMVVNSSVGLQSIALHKPTLVFGESFYSRQEICRVVKSVDQTERHLNELKLGDSVVDSRAADNFLAFLHARYFVKGSWNLGRDSDLGPAVNRIHRILENSIN</sequence>
<dbReference type="Pfam" id="PF05159">
    <property type="entry name" value="Capsule_synth"/>
    <property type="match status" value="1"/>
</dbReference>
<comment type="caution">
    <text evidence="1">The sequence shown here is derived from an EMBL/GenBank/DDBJ whole genome shotgun (WGS) entry which is preliminary data.</text>
</comment>
<dbReference type="Proteomes" id="UP001165267">
    <property type="component" value="Unassembled WGS sequence"/>
</dbReference>
<proteinExistence type="predicted"/>
<gene>
    <name evidence="1" type="ORF">NSP04_04545</name>
</gene>
<reference evidence="1" key="1">
    <citation type="submission" date="2022-07" db="EMBL/GenBank/DDBJ databases">
        <authorList>
            <person name="Xamxidin M."/>
        </authorList>
    </citation>
    <scope>NUCLEOTIDE SEQUENCE</scope>
    <source>
        <strain evidence="1">YS8-69</strain>
    </source>
</reference>
<keyword evidence="2" id="KW-1185">Reference proteome</keyword>
<name>A0ABT1XF62_9BURK</name>
<evidence type="ECO:0008006" key="3">
    <source>
        <dbReference type="Google" id="ProtNLM"/>
    </source>
</evidence>
<accession>A0ABT1XF62</accession>
<evidence type="ECO:0000313" key="2">
    <source>
        <dbReference type="Proteomes" id="UP001165267"/>
    </source>
</evidence>
<dbReference type="RefSeq" id="WP_257511140.1">
    <property type="nucleotide sequence ID" value="NZ_JANKHG010000014.1"/>
</dbReference>
<protein>
    <recommendedName>
        <fullName evidence="3">Capsular biosynthesis protein</fullName>
    </recommendedName>
</protein>
<dbReference type="EMBL" id="JANKHG010000014">
    <property type="protein sequence ID" value="MCR2745912.1"/>
    <property type="molecule type" value="Genomic_DNA"/>
</dbReference>